<feature type="compositionally biased region" description="Basic and acidic residues" evidence="7">
    <location>
        <begin position="422"/>
        <end position="434"/>
    </location>
</feature>
<dbReference type="GO" id="GO:0000122">
    <property type="term" value="P:negative regulation of transcription by RNA polymerase II"/>
    <property type="evidence" value="ECO:0007669"/>
    <property type="project" value="TreeGrafter"/>
</dbReference>
<dbReference type="GO" id="GO:0046872">
    <property type="term" value="F:metal ion binding"/>
    <property type="evidence" value="ECO:0007669"/>
    <property type="project" value="UniProtKB-KW"/>
</dbReference>
<keyword evidence="10" id="KW-1185">Reference proteome</keyword>
<evidence type="ECO:0000313" key="9">
    <source>
        <dbReference type="EMBL" id="EIW84010.1"/>
    </source>
</evidence>
<comment type="similarity">
    <text evidence="2">Belongs to the sirtuin family. Class I subfamily.</text>
</comment>
<dbReference type="RefSeq" id="XP_007765837.1">
    <property type="nucleotide sequence ID" value="XM_007767647.1"/>
</dbReference>
<feature type="compositionally biased region" description="Low complexity" evidence="7">
    <location>
        <begin position="339"/>
        <end position="365"/>
    </location>
</feature>
<protein>
    <submittedName>
        <fullName evidence="9">DHS-like NAD/FAD-binding domain-containing protein</fullName>
    </submittedName>
</protein>
<dbReference type="PROSITE" id="PS50305">
    <property type="entry name" value="SIRTUIN"/>
    <property type="match status" value="1"/>
</dbReference>
<dbReference type="GO" id="GO:0006282">
    <property type="term" value="P:regulation of DNA repair"/>
    <property type="evidence" value="ECO:0007669"/>
    <property type="project" value="TreeGrafter"/>
</dbReference>
<feature type="region of interest" description="Disordered" evidence="7">
    <location>
        <begin position="334"/>
        <end position="374"/>
    </location>
</feature>
<organism evidence="9 10">
    <name type="scientific">Coniophora puteana (strain RWD-64-598)</name>
    <name type="common">Brown rot fungus</name>
    <dbReference type="NCBI Taxonomy" id="741705"/>
    <lineage>
        <taxon>Eukaryota</taxon>
        <taxon>Fungi</taxon>
        <taxon>Dikarya</taxon>
        <taxon>Basidiomycota</taxon>
        <taxon>Agaricomycotina</taxon>
        <taxon>Agaricomycetes</taxon>
        <taxon>Agaricomycetidae</taxon>
        <taxon>Boletales</taxon>
        <taxon>Coniophorineae</taxon>
        <taxon>Coniophoraceae</taxon>
        <taxon>Coniophora</taxon>
    </lineage>
</organism>
<reference evidence="10" key="1">
    <citation type="journal article" date="2012" name="Science">
        <title>The Paleozoic origin of enzymatic lignin decomposition reconstructed from 31 fungal genomes.</title>
        <authorList>
            <person name="Floudas D."/>
            <person name="Binder M."/>
            <person name="Riley R."/>
            <person name="Barry K."/>
            <person name="Blanchette R.A."/>
            <person name="Henrissat B."/>
            <person name="Martinez A.T."/>
            <person name="Otillar R."/>
            <person name="Spatafora J.W."/>
            <person name="Yadav J.S."/>
            <person name="Aerts A."/>
            <person name="Benoit I."/>
            <person name="Boyd A."/>
            <person name="Carlson A."/>
            <person name="Copeland A."/>
            <person name="Coutinho P.M."/>
            <person name="de Vries R.P."/>
            <person name="Ferreira P."/>
            <person name="Findley K."/>
            <person name="Foster B."/>
            <person name="Gaskell J."/>
            <person name="Glotzer D."/>
            <person name="Gorecki P."/>
            <person name="Heitman J."/>
            <person name="Hesse C."/>
            <person name="Hori C."/>
            <person name="Igarashi K."/>
            <person name="Jurgens J.A."/>
            <person name="Kallen N."/>
            <person name="Kersten P."/>
            <person name="Kohler A."/>
            <person name="Kuees U."/>
            <person name="Kumar T.K.A."/>
            <person name="Kuo A."/>
            <person name="LaButti K."/>
            <person name="Larrondo L.F."/>
            <person name="Lindquist E."/>
            <person name="Ling A."/>
            <person name="Lombard V."/>
            <person name="Lucas S."/>
            <person name="Lundell T."/>
            <person name="Martin R."/>
            <person name="McLaughlin D.J."/>
            <person name="Morgenstern I."/>
            <person name="Morin E."/>
            <person name="Murat C."/>
            <person name="Nagy L.G."/>
            <person name="Nolan M."/>
            <person name="Ohm R.A."/>
            <person name="Patyshakuliyeva A."/>
            <person name="Rokas A."/>
            <person name="Ruiz-Duenas F.J."/>
            <person name="Sabat G."/>
            <person name="Salamov A."/>
            <person name="Samejima M."/>
            <person name="Schmutz J."/>
            <person name="Slot J.C."/>
            <person name="St John F."/>
            <person name="Stenlid J."/>
            <person name="Sun H."/>
            <person name="Sun S."/>
            <person name="Syed K."/>
            <person name="Tsang A."/>
            <person name="Wiebenga A."/>
            <person name="Young D."/>
            <person name="Pisabarro A."/>
            <person name="Eastwood D.C."/>
            <person name="Martin F."/>
            <person name="Cullen D."/>
            <person name="Grigoriev I.V."/>
            <person name="Hibbett D.S."/>
        </authorList>
    </citation>
    <scope>NUCLEOTIDE SEQUENCE [LARGE SCALE GENOMIC DNA]</scope>
    <source>
        <strain evidence="10">RWD-64-598 SS2</strain>
    </source>
</reference>
<dbReference type="InterPro" id="IPR029035">
    <property type="entry name" value="DHS-like_NAD/FAD-binding_dom"/>
</dbReference>
<feature type="domain" description="Deacetylase sirtuin-type" evidence="8">
    <location>
        <begin position="23"/>
        <end position="417"/>
    </location>
</feature>
<feature type="compositionally biased region" description="Low complexity" evidence="7">
    <location>
        <begin position="8"/>
        <end position="18"/>
    </location>
</feature>
<evidence type="ECO:0000256" key="7">
    <source>
        <dbReference type="SAM" id="MobiDB-lite"/>
    </source>
</evidence>
<feature type="region of interest" description="Disordered" evidence="7">
    <location>
        <begin position="154"/>
        <end position="210"/>
    </location>
</feature>
<dbReference type="AlphaFoldDB" id="A0A5M3MY20"/>
<dbReference type="GO" id="GO:0031934">
    <property type="term" value="C:mating-type region heterochromatin"/>
    <property type="evidence" value="ECO:0007669"/>
    <property type="project" value="TreeGrafter"/>
</dbReference>
<accession>A0A5M3MY20</accession>
<dbReference type="EMBL" id="JH711575">
    <property type="protein sequence ID" value="EIW84010.1"/>
    <property type="molecule type" value="Genomic_DNA"/>
</dbReference>
<dbReference type="GO" id="GO:1990414">
    <property type="term" value="P:replication-born double-strand break repair via sister chromatid exchange"/>
    <property type="evidence" value="ECO:0007669"/>
    <property type="project" value="TreeGrafter"/>
</dbReference>
<evidence type="ECO:0000256" key="2">
    <source>
        <dbReference type="ARBA" id="ARBA00006924"/>
    </source>
</evidence>
<feature type="region of interest" description="Disordered" evidence="7">
    <location>
        <begin position="1"/>
        <end position="23"/>
    </location>
</feature>
<dbReference type="Gene3D" id="3.30.1600.10">
    <property type="entry name" value="SIR2/SIRT2 'Small Domain"/>
    <property type="match status" value="2"/>
</dbReference>
<dbReference type="InterPro" id="IPR026591">
    <property type="entry name" value="Sirtuin_cat_small_dom_sf"/>
</dbReference>
<comment type="subcellular location">
    <subcellularLocation>
        <location evidence="1">Mitochondrion</location>
    </subcellularLocation>
</comment>
<feature type="binding site" evidence="6">
    <location>
        <position position="247"/>
    </location>
    <ligand>
        <name>Zn(2+)</name>
        <dbReference type="ChEBI" id="CHEBI:29105"/>
    </ligand>
</feature>
<keyword evidence="5" id="KW-0496">Mitochondrion</keyword>
<dbReference type="InterPro" id="IPR026590">
    <property type="entry name" value="Ssirtuin_cat_dom"/>
</dbReference>
<evidence type="ECO:0000256" key="3">
    <source>
        <dbReference type="ARBA" id="ARBA00022679"/>
    </source>
</evidence>
<feature type="active site" description="Proton acceptor" evidence="6">
    <location>
        <position position="215"/>
    </location>
</feature>
<keyword evidence="3" id="KW-0808">Transferase</keyword>
<feature type="region of interest" description="Disordered" evidence="7">
    <location>
        <begin position="464"/>
        <end position="547"/>
    </location>
</feature>
<evidence type="ECO:0000256" key="6">
    <source>
        <dbReference type="PROSITE-ProRule" id="PRU00236"/>
    </source>
</evidence>
<dbReference type="InterPro" id="IPR050134">
    <property type="entry name" value="NAD-dep_sirtuin_deacylases"/>
</dbReference>
<dbReference type="PANTHER" id="PTHR11085">
    <property type="entry name" value="NAD-DEPENDENT PROTEIN DEACYLASE SIRTUIN-5, MITOCHONDRIAL-RELATED"/>
    <property type="match status" value="1"/>
</dbReference>
<sequence>MTLFIPLDDSNSPSNSPSFVVRPDDPSAQLQKVVKAIMKARRMVVVCGAGISVQAGIPDFRSSDGLFHTLKRDNPKEGLTSGRDLFDASVFNSENTTSMFCQMIARLFEMSQAASPTAFHDALRSLNERGNLLRVYTQNIDALEQKSGLSFGVPDFEDRRYGPRQKSASNAIASSSNTAAGPPSSGSSTPFSSKSPSSSRQSSPSAETPRCIPLHGTLSTLHCLTCTHVFPIEDHLTSLAQGSPPWCPECTQMEETRQLVGKRPRRVGKLRPSVVLYNEDHKDAEGVGEIVRRDLVGAPKGKGRSGADLVLVVGTSLKVPGTKRIVREFSKAVRTRATGSAKAPSSESSPLSSQSSSRSQPSSSKGDSREDEPPIRSIYLNLDFPVPTREWDGVFDAWVQGDAQTFARMLLEEVSKEAIAKEQAAERKRRREEDAAMAQDLPPTPCSMKKKRKVDVAAINADLYGRQKSPSPGNMAWNGESASSRTSQAAKRSSTKSADSEAAPLVLRLPPLKQVTKTPKSQRHCVPLTPPVTPLRDEKHRSQVSPI</sequence>
<feature type="binding site" evidence="6">
    <location>
        <position position="226"/>
    </location>
    <ligand>
        <name>Zn(2+)</name>
        <dbReference type="ChEBI" id="CHEBI:29105"/>
    </ligand>
</feature>
<dbReference type="KEGG" id="cput:CONPUDRAFT_119554"/>
<dbReference type="OMA" id="CQTCTHS"/>
<name>A0A5M3MY20_CONPW</name>
<proteinExistence type="inferred from homology"/>
<dbReference type="OrthoDB" id="2919105at2759"/>
<dbReference type="SUPFAM" id="SSF52467">
    <property type="entry name" value="DHS-like NAD/FAD-binding domain"/>
    <property type="match status" value="1"/>
</dbReference>
<dbReference type="GO" id="GO:0005634">
    <property type="term" value="C:nucleus"/>
    <property type="evidence" value="ECO:0007669"/>
    <property type="project" value="TreeGrafter"/>
</dbReference>
<dbReference type="GO" id="GO:0005739">
    <property type="term" value="C:mitochondrion"/>
    <property type="evidence" value="ECO:0007669"/>
    <property type="project" value="UniProtKB-SubCell"/>
</dbReference>
<keyword evidence="4" id="KW-0520">NAD</keyword>
<feature type="compositionally biased region" description="Polar residues" evidence="7">
    <location>
        <begin position="480"/>
        <end position="497"/>
    </location>
</feature>
<evidence type="ECO:0000259" key="8">
    <source>
        <dbReference type="PROSITE" id="PS50305"/>
    </source>
</evidence>
<feature type="region of interest" description="Disordered" evidence="7">
    <location>
        <begin position="422"/>
        <end position="451"/>
    </location>
</feature>
<evidence type="ECO:0000256" key="1">
    <source>
        <dbReference type="ARBA" id="ARBA00004173"/>
    </source>
</evidence>
<gene>
    <name evidence="9" type="ORF">CONPUDRAFT_119554</name>
</gene>
<feature type="binding site" evidence="6">
    <location>
        <position position="250"/>
    </location>
    <ligand>
        <name>Zn(2+)</name>
        <dbReference type="ChEBI" id="CHEBI:29105"/>
    </ligand>
</feature>
<dbReference type="GO" id="GO:0070403">
    <property type="term" value="F:NAD+ binding"/>
    <property type="evidence" value="ECO:0007669"/>
    <property type="project" value="InterPro"/>
</dbReference>
<dbReference type="PANTHER" id="PTHR11085:SF15">
    <property type="entry name" value="NAD-DEPENDENT HISTONE DEACETYLASE HST4"/>
    <property type="match status" value="1"/>
</dbReference>
<dbReference type="InterPro" id="IPR003000">
    <property type="entry name" value="Sirtuin"/>
</dbReference>
<dbReference type="Proteomes" id="UP000053558">
    <property type="component" value="Unassembled WGS sequence"/>
</dbReference>
<dbReference type="Pfam" id="PF02146">
    <property type="entry name" value="SIR2"/>
    <property type="match status" value="2"/>
</dbReference>
<evidence type="ECO:0000256" key="4">
    <source>
        <dbReference type="ARBA" id="ARBA00023027"/>
    </source>
</evidence>
<dbReference type="GeneID" id="19199475"/>
<feature type="compositionally biased region" description="Low complexity" evidence="7">
    <location>
        <begin position="167"/>
        <end position="206"/>
    </location>
</feature>
<comment type="caution">
    <text evidence="9">The sequence shown here is derived from an EMBL/GenBank/DDBJ whole genome shotgun (WGS) entry which is preliminary data.</text>
</comment>
<feature type="binding site" evidence="6">
    <location>
        <position position="223"/>
    </location>
    <ligand>
        <name>Zn(2+)</name>
        <dbReference type="ChEBI" id="CHEBI:29105"/>
    </ligand>
</feature>
<evidence type="ECO:0000313" key="10">
    <source>
        <dbReference type="Proteomes" id="UP000053558"/>
    </source>
</evidence>
<keyword evidence="6" id="KW-0862">Zinc</keyword>
<keyword evidence="6" id="KW-0479">Metal-binding</keyword>
<dbReference type="GO" id="GO:0031508">
    <property type="term" value="P:pericentric heterochromatin formation"/>
    <property type="evidence" value="ECO:0007669"/>
    <property type="project" value="TreeGrafter"/>
</dbReference>
<dbReference type="Gene3D" id="3.40.50.1220">
    <property type="entry name" value="TPP-binding domain"/>
    <property type="match status" value="2"/>
</dbReference>
<dbReference type="GO" id="GO:0017136">
    <property type="term" value="F:histone deacetylase activity, NAD-dependent"/>
    <property type="evidence" value="ECO:0007669"/>
    <property type="project" value="TreeGrafter"/>
</dbReference>
<evidence type="ECO:0000256" key="5">
    <source>
        <dbReference type="ARBA" id="ARBA00023128"/>
    </source>
</evidence>